<keyword evidence="9" id="KW-1185">Reference proteome</keyword>
<dbReference type="SMART" id="SM00644">
    <property type="entry name" value="Ami_2"/>
    <property type="match status" value="1"/>
</dbReference>
<evidence type="ECO:0000256" key="3">
    <source>
        <dbReference type="ARBA" id="ARBA00022529"/>
    </source>
</evidence>
<name>A0A9E7NKJ8_9CAUD</name>
<dbReference type="PANTHER" id="PTHR30417">
    <property type="entry name" value="N-ACETYLMURAMOYL-L-ALANINE AMIDASE AMID"/>
    <property type="match status" value="1"/>
</dbReference>
<reference evidence="8" key="1">
    <citation type="submission" date="2022-05" db="EMBL/GenBank/DDBJ databases">
        <authorList>
            <person name="Ashby S."/>
            <person name="Bressette G."/>
            <person name="Brown S."/>
            <person name="Charles S."/>
            <person name="Neely M.N."/>
            <person name="Molloy S.D."/>
            <person name="Garlena R.A."/>
            <person name="Russell D.A."/>
            <person name="Jacobs-Sera D."/>
            <person name="Hatfull G.F."/>
        </authorList>
    </citation>
    <scope>NUCLEOTIDE SEQUENCE</scope>
</reference>
<dbReference type="Pfam" id="PF08310">
    <property type="entry name" value="LGFP"/>
    <property type="match status" value="3"/>
</dbReference>
<dbReference type="EC" id="3.5.1.28" evidence="2"/>
<dbReference type="PANTHER" id="PTHR30417:SF1">
    <property type="entry name" value="N-ACETYLMURAMOYL-L-ALANINE AMIDASE AMID"/>
    <property type="match status" value="1"/>
</dbReference>
<dbReference type="GO" id="GO:0008745">
    <property type="term" value="F:N-acetylmuramoyl-L-alanine amidase activity"/>
    <property type="evidence" value="ECO:0007669"/>
    <property type="project" value="UniProtKB-EC"/>
</dbReference>
<evidence type="ECO:0000313" key="9">
    <source>
        <dbReference type="Proteomes" id="UP001060355"/>
    </source>
</evidence>
<evidence type="ECO:0000256" key="4">
    <source>
        <dbReference type="ARBA" id="ARBA00022638"/>
    </source>
</evidence>
<dbReference type="InterPro" id="IPR036505">
    <property type="entry name" value="Amidase/PGRP_sf"/>
</dbReference>
<dbReference type="Proteomes" id="UP001060355">
    <property type="component" value="Segment"/>
</dbReference>
<keyword evidence="4" id="KW-0081">Bacteriolytic enzyme</keyword>
<evidence type="ECO:0000313" key="8">
    <source>
        <dbReference type="EMBL" id="UTN92939.1"/>
    </source>
</evidence>
<dbReference type="EMBL" id="ON456347">
    <property type="protein sequence ID" value="UTN92939.1"/>
    <property type="molecule type" value="Genomic_DNA"/>
</dbReference>
<sequence>MADPTWLSPVLRAAGLAVDEYPGAYDRGHGDFGAITHVIAHHTGSFGETPRGIAQHPDLGLASQLYLSRDGKFTLCGVGIAWHAGTGSWPGIPTNNANQVTIGIEAANDGGGKPGKPHHTPWSDAQYNAYVRGVAAILNRLGLGSDRLIGHKEWAAIQGKWDPGGINMDLMRRDVARVQAELRGAKPPAPVRNEIDYYAQRTSWLGARITKGEKVSGADGKARLAEFENAIVYWGPTTGAHAVPRADKVLGAAKSGLVEEYLRRGGPEGPLGLPVREFKMLEAKATRPRGAVQAFEHGVLYRRDGDAQGYVVHGVIGERWGAEGYENGQLGYPISDEQPTGDGGVVQYFEGGTMLWHPSGAVKVVRV</sequence>
<protein>
    <recommendedName>
        <fullName evidence="2">N-acetylmuramoyl-L-alanine amidase</fullName>
        <ecNumber evidence="2">3.5.1.28</ecNumber>
    </recommendedName>
</protein>
<keyword evidence="6" id="KW-0961">Cell wall biogenesis/degradation</keyword>
<organism evidence="8 9">
    <name type="scientific">Gordonia phage Finkle</name>
    <dbReference type="NCBI Taxonomy" id="2926099"/>
    <lineage>
        <taxon>Viruses</taxon>
        <taxon>Duplodnaviria</taxon>
        <taxon>Heunggongvirae</taxon>
        <taxon>Uroviricota</taxon>
        <taxon>Caudoviricetes</taxon>
        <taxon>Finkelvirus</taxon>
        <taxon>Finkelvirus finkel</taxon>
    </lineage>
</organism>
<dbReference type="GO" id="GO:0009253">
    <property type="term" value="P:peptidoglycan catabolic process"/>
    <property type="evidence" value="ECO:0007669"/>
    <property type="project" value="InterPro"/>
</dbReference>
<dbReference type="GO" id="GO:0001897">
    <property type="term" value="P:symbiont-mediated cytolysis of host cell"/>
    <property type="evidence" value="ECO:0007669"/>
    <property type="project" value="UniProtKB-ARBA"/>
</dbReference>
<evidence type="ECO:0000256" key="2">
    <source>
        <dbReference type="ARBA" id="ARBA00011901"/>
    </source>
</evidence>
<feature type="domain" description="N-acetylmuramoyl-L-alanine amidase" evidence="7">
    <location>
        <begin position="23"/>
        <end position="164"/>
    </location>
</feature>
<keyword evidence="3" id="KW-0929">Antimicrobial</keyword>
<comment type="catalytic activity">
    <reaction evidence="1">
        <text>Hydrolyzes the link between N-acetylmuramoyl residues and L-amino acid residues in certain cell-wall glycopeptides.</text>
        <dbReference type="EC" id="3.5.1.28"/>
    </reaction>
</comment>
<dbReference type="GO" id="GO:0071555">
    <property type="term" value="P:cell wall organization"/>
    <property type="evidence" value="ECO:0007669"/>
    <property type="project" value="UniProtKB-KW"/>
</dbReference>
<dbReference type="RefSeq" id="YP_010754333.1">
    <property type="nucleotide sequence ID" value="NC_073459.1"/>
</dbReference>
<dbReference type="GO" id="GO:0009254">
    <property type="term" value="P:peptidoglycan turnover"/>
    <property type="evidence" value="ECO:0007669"/>
    <property type="project" value="TreeGrafter"/>
</dbReference>
<dbReference type="SUPFAM" id="SSF55846">
    <property type="entry name" value="N-acetylmuramoyl-L-alanine amidase-like"/>
    <property type="match status" value="1"/>
</dbReference>
<keyword evidence="5" id="KW-0378">Hydrolase</keyword>
<dbReference type="GeneID" id="80018922"/>
<proteinExistence type="predicted"/>
<dbReference type="InterPro" id="IPR013207">
    <property type="entry name" value="LGFP"/>
</dbReference>
<dbReference type="GO" id="GO:0042742">
    <property type="term" value="P:defense response to bacterium"/>
    <property type="evidence" value="ECO:0007669"/>
    <property type="project" value="UniProtKB-KW"/>
</dbReference>
<dbReference type="InterPro" id="IPR002502">
    <property type="entry name" value="Amidase_domain"/>
</dbReference>
<dbReference type="Gene3D" id="3.40.80.10">
    <property type="entry name" value="Peptidoglycan recognition protein-like"/>
    <property type="match status" value="1"/>
</dbReference>
<gene>
    <name evidence="8" type="primary">20</name>
    <name evidence="8" type="ORF">SEA_FINKLE_20</name>
</gene>
<dbReference type="Pfam" id="PF01510">
    <property type="entry name" value="Amidase_2"/>
    <property type="match status" value="1"/>
</dbReference>
<evidence type="ECO:0000259" key="7">
    <source>
        <dbReference type="SMART" id="SM00644"/>
    </source>
</evidence>
<dbReference type="InterPro" id="IPR051206">
    <property type="entry name" value="NAMLAA_amidase_2"/>
</dbReference>
<dbReference type="KEGG" id="vg:80018922"/>
<evidence type="ECO:0000256" key="6">
    <source>
        <dbReference type="ARBA" id="ARBA00023316"/>
    </source>
</evidence>
<accession>A0A9E7NKJ8</accession>
<dbReference type="CDD" id="cd06583">
    <property type="entry name" value="PGRP"/>
    <property type="match status" value="1"/>
</dbReference>
<evidence type="ECO:0000256" key="5">
    <source>
        <dbReference type="ARBA" id="ARBA00022801"/>
    </source>
</evidence>
<evidence type="ECO:0000256" key="1">
    <source>
        <dbReference type="ARBA" id="ARBA00001561"/>
    </source>
</evidence>